<gene>
    <name evidence="2" type="ORF">NEMBOFW57_000096</name>
</gene>
<feature type="region of interest" description="Disordered" evidence="1">
    <location>
        <begin position="1"/>
        <end position="105"/>
    </location>
</feature>
<accession>A0AAD4I0L5</accession>
<feature type="compositionally biased region" description="Basic and acidic residues" evidence="1">
    <location>
        <begin position="182"/>
        <end position="247"/>
    </location>
</feature>
<dbReference type="AlphaFoldDB" id="A0AAD4I0L5"/>
<feature type="compositionally biased region" description="Basic and acidic residues" evidence="1">
    <location>
        <begin position="256"/>
        <end position="313"/>
    </location>
</feature>
<feature type="compositionally biased region" description="Basic and acidic residues" evidence="1">
    <location>
        <begin position="130"/>
        <end position="152"/>
    </location>
</feature>
<feature type="region of interest" description="Disordered" evidence="1">
    <location>
        <begin position="130"/>
        <end position="625"/>
    </location>
</feature>
<feature type="compositionally biased region" description="Polar residues" evidence="1">
    <location>
        <begin position="602"/>
        <end position="625"/>
    </location>
</feature>
<keyword evidence="3" id="KW-1185">Reference proteome</keyword>
<feature type="compositionally biased region" description="Basic and acidic residues" evidence="1">
    <location>
        <begin position="531"/>
        <end position="550"/>
    </location>
</feature>
<reference evidence="2" key="1">
    <citation type="submission" date="2023-02" db="EMBL/GenBank/DDBJ databases">
        <authorList>
            <person name="Palmer J.M."/>
        </authorList>
    </citation>
    <scope>NUCLEOTIDE SEQUENCE</scope>
    <source>
        <strain evidence="2">FW57</strain>
    </source>
</reference>
<evidence type="ECO:0000256" key="1">
    <source>
        <dbReference type="SAM" id="MobiDB-lite"/>
    </source>
</evidence>
<proteinExistence type="predicted"/>
<name>A0AAD4I0L5_9PEZI</name>
<organism evidence="2 3">
    <name type="scientific">Staphylotrichum longicolle</name>
    <dbReference type="NCBI Taxonomy" id="669026"/>
    <lineage>
        <taxon>Eukaryota</taxon>
        <taxon>Fungi</taxon>
        <taxon>Dikarya</taxon>
        <taxon>Ascomycota</taxon>
        <taxon>Pezizomycotina</taxon>
        <taxon>Sordariomycetes</taxon>
        <taxon>Sordariomycetidae</taxon>
        <taxon>Sordariales</taxon>
        <taxon>Chaetomiaceae</taxon>
        <taxon>Staphylotrichum</taxon>
    </lineage>
</organism>
<comment type="caution">
    <text evidence="2">The sequence shown here is derived from an EMBL/GenBank/DDBJ whole genome shotgun (WGS) entry which is preliminary data.</text>
</comment>
<sequence>MAPRHQHTFTLVPNPMGMQGLVARDDAPHSKPPMTSKQAQKLYREATRGPRLSKAEQRRVEREEQERIRRELEKDRQANKARVLREKKKAKEREAAEEKRRRGLPLVTVRPSQGTIEGFVRGAGRKREAVGLKERSETPEVVAVEKGDGGRESKRRRLSRQVGIDETAVADKGVEITTVPEKTGHEDTPRLEKTTGHGGMTRHEEATRARHQENTEYGNDKARPDAKSREEEHPRHKGRLRQEEAPSHEQNTGRKNKVEQEENENTRHEDKAEDKEGAGHDLVARPEKRRCEGERDGTVKPDRTVKSAQEETARPAAVNIVRADPTRAVNEPAAKETPCKTPALQPRRQVTPVQATEAAPQPATVGRIRGQASNSSEAVDTAGYRRQCINGATPASSCVQRPSPLSGTPSRAPAQDTAPKFLARRTPVPSGPSTCARPNEPQQQRGGRGAAAPGQGIKNQATTEQAAPTQTPVPPRPGAPREGRLPLDQKMNVAQQNAATPQAAPPRHPSPEKPRYFTSSGSGVEFLLALDRSRKTHEDEERKRRVDAARRGLRNQAAEAERHSHVQNEVVQRKAVETAPGPARGGQGQILGPRSRVPESGTRVTSQDKAATDVPVTTHTASQETDYGDLELDSIDFEDLGLCLC</sequence>
<evidence type="ECO:0000313" key="3">
    <source>
        <dbReference type="Proteomes" id="UP001197093"/>
    </source>
</evidence>
<evidence type="ECO:0000313" key="2">
    <source>
        <dbReference type="EMBL" id="KAG7290101.1"/>
    </source>
</evidence>
<feature type="compositionally biased region" description="Polar residues" evidence="1">
    <location>
        <begin position="393"/>
        <end position="409"/>
    </location>
</feature>
<protein>
    <submittedName>
        <fullName evidence="2">Uncharacterized protein</fullName>
    </submittedName>
</protein>
<feature type="compositionally biased region" description="Basic and acidic residues" evidence="1">
    <location>
        <begin position="559"/>
        <end position="576"/>
    </location>
</feature>
<feature type="compositionally biased region" description="Low complexity" evidence="1">
    <location>
        <begin position="441"/>
        <end position="470"/>
    </location>
</feature>
<dbReference type="EMBL" id="JAHCVI010000001">
    <property type="protein sequence ID" value="KAG7290101.1"/>
    <property type="molecule type" value="Genomic_DNA"/>
</dbReference>
<feature type="compositionally biased region" description="Basic and acidic residues" evidence="1">
    <location>
        <begin position="89"/>
        <end position="100"/>
    </location>
</feature>
<feature type="compositionally biased region" description="Basic and acidic residues" evidence="1">
    <location>
        <begin position="42"/>
        <end position="78"/>
    </location>
</feature>
<dbReference type="Proteomes" id="UP001197093">
    <property type="component" value="Unassembled WGS sequence"/>
</dbReference>